<dbReference type="Gene3D" id="3.40.50.720">
    <property type="entry name" value="NAD(P)-binding Rossmann-like Domain"/>
    <property type="match status" value="1"/>
</dbReference>
<protein>
    <submittedName>
        <fullName evidence="3">NAD-dependent epimerase/dehydratase family protein</fullName>
    </submittedName>
</protein>
<dbReference type="EMBL" id="VBAL01000144">
    <property type="protein sequence ID" value="TMI99058.1"/>
    <property type="molecule type" value="Genomic_DNA"/>
</dbReference>
<proteinExistence type="inferred from homology"/>
<reference evidence="3 4" key="1">
    <citation type="journal article" date="2019" name="Nat. Microbiol.">
        <title>Mediterranean grassland soil C-N compound turnover is dependent on rainfall and depth, and is mediated by genomically divergent microorganisms.</title>
        <authorList>
            <person name="Diamond S."/>
            <person name="Andeer P.F."/>
            <person name="Li Z."/>
            <person name="Crits-Christoph A."/>
            <person name="Burstein D."/>
            <person name="Anantharaman K."/>
            <person name="Lane K.R."/>
            <person name="Thomas B.C."/>
            <person name="Pan C."/>
            <person name="Northen T.R."/>
            <person name="Banfield J.F."/>
        </authorList>
    </citation>
    <scope>NUCLEOTIDE SEQUENCE [LARGE SCALE GENOMIC DNA]</scope>
    <source>
        <strain evidence="3">NP_4</strain>
    </source>
</reference>
<comment type="similarity">
    <text evidence="1">Belongs to the NAD(P)-dependent epimerase/dehydratase family.</text>
</comment>
<gene>
    <name evidence="3" type="ORF">E6H01_11480</name>
</gene>
<dbReference type="PANTHER" id="PTHR43000">
    <property type="entry name" value="DTDP-D-GLUCOSE 4,6-DEHYDRATASE-RELATED"/>
    <property type="match status" value="1"/>
</dbReference>
<dbReference type="AlphaFoldDB" id="A0A537KTI6"/>
<dbReference type="Pfam" id="PF01370">
    <property type="entry name" value="Epimerase"/>
    <property type="match status" value="1"/>
</dbReference>
<evidence type="ECO:0000313" key="4">
    <source>
        <dbReference type="Proteomes" id="UP000319353"/>
    </source>
</evidence>
<evidence type="ECO:0000259" key="2">
    <source>
        <dbReference type="Pfam" id="PF01370"/>
    </source>
</evidence>
<dbReference type="InterPro" id="IPR001509">
    <property type="entry name" value="Epimerase_deHydtase"/>
</dbReference>
<dbReference type="InterPro" id="IPR036291">
    <property type="entry name" value="NAD(P)-bd_dom_sf"/>
</dbReference>
<name>A0A537KTI6_9BACT</name>
<accession>A0A537KTI6</accession>
<sequence length="315" mass="34818">MRVLITGGAGFVGSHLADRLLARKDLVLVIDNYVTGRRDNLAPHANLTLVEGTIADAELVRRVFREFSPDQVVHAAASYKDPDNWTEDGLTNVVGTANVVQAAKAAGVRRLIYFQTALCYGLHPIEQPITLDHPIRPEGSSYAISKTAGEQYVQLSGLDWISFRLANAYGPRNLSGPLPTFYYRLTTSKPCFVMETRRDFMYVDDLIDVVMPALDGHGRPGPYHVSSGSDVSIKELFDATLKALQLKLDKDVEVRPRTPDDAYTILLDPSKTNADFGWRASTPLELGVAAAIDWYKRFGIHQTFTHLKLGAADKT</sequence>
<evidence type="ECO:0000256" key="1">
    <source>
        <dbReference type="ARBA" id="ARBA00007637"/>
    </source>
</evidence>
<dbReference type="Proteomes" id="UP000319353">
    <property type="component" value="Unassembled WGS sequence"/>
</dbReference>
<evidence type="ECO:0000313" key="3">
    <source>
        <dbReference type="EMBL" id="TMI99058.1"/>
    </source>
</evidence>
<comment type="caution">
    <text evidence="3">The sequence shown here is derived from an EMBL/GenBank/DDBJ whole genome shotgun (WGS) entry which is preliminary data.</text>
</comment>
<dbReference type="SUPFAM" id="SSF51735">
    <property type="entry name" value="NAD(P)-binding Rossmann-fold domains"/>
    <property type="match status" value="1"/>
</dbReference>
<feature type="domain" description="NAD-dependent epimerase/dehydratase" evidence="2">
    <location>
        <begin position="3"/>
        <end position="216"/>
    </location>
</feature>
<organism evidence="3 4">
    <name type="scientific">Candidatus Segetimicrobium genomatis</name>
    <dbReference type="NCBI Taxonomy" id="2569760"/>
    <lineage>
        <taxon>Bacteria</taxon>
        <taxon>Bacillati</taxon>
        <taxon>Candidatus Sysuimicrobiota</taxon>
        <taxon>Candidatus Sysuimicrobiia</taxon>
        <taxon>Candidatus Sysuimicrobiales</taxon>
        <taxon>Candidatus Segetimicrobiaceae</taxon>
        <taxon>Candidatus Segetimicrobium</taxon>
    </lineage>
</organism>